<dbReference type="Gene3D" id="3.30.300.30">
    <property type="match status" value="1"/>
</dbReference>
<comment type="caution">
    <text evidence="5">The sequence shown here is derived from an EMBL/GenBank/DDBJ whole genome shotgun (WGS) entry which is preliminary data.</text>
</comment>
<dbReference type="Proteomes" id="UP000028525">
    <property type="component" value="Unassembled WGS sequence"/>
</dbReference>
<dbReference type="RefSeq" id="WP_038277390.1">
    <property type="nucleotide sequence ID" value="NZ_JPME01000002.1"/>
</dbReference>
<evidence type="ECO:0000313" key="5">
    <source>
        <dbReference type="EMBL" id="KEZ91927.1"/>
    </source>
</evidence>
<feature type="domain" description="AMP-binding enzyme C-terminal" evidence="4">
    <location>
        <begin position="434"/>
        <end position="509"/>
    </location>
</feature>
<accession>A0A084JSJ3</accession>
<evidence type="ECO:0000259" key="3">
    <source>
        <dbReference type="Pfam" id="PF00501"/>
    </source>
</evidence>
<dbReference type="InterPro" id="IPR020845">
    <property type="entry name" value="AMP-binding_CS"/>
</dbReference>
<feature type="domain" description="AMP-dependent synthetase/ligase" evidence="3">
    <location>
        <begin position="20"/>
        <end position="383"/>
    </location>
</feature>
<dbReference type="PANTHER" id="PTHR43201">
    <property type="entry name" value="ACYL-COA SYNTHETASE"/>
    <property type="match status" value="1"/>
</dbReference>
<dbReference type="Pfam" id="PF00501">
    <property type="entry name" value="AMP-binding"/>
    <property type="match status" value="1"/>
</dbReference>
<dbReference type="STRING" id="29354.IO98_01795"/>
<keyword evidence="6" id="KW-1185">Reference proteome</keyword>
<organism evidence="5 6">
    <name type="scientific">Lacrimispora celerecrescens</name>
    <dbReference type="NCBI Taxonomy" id="29354"/>
    <lineage>
        <taxon>Bacteria</taxon>
        <taxon>Bacillati</taxon>
        <taxon>Bacillota</taxon>
        <taxon>Clostridia</taxon>
        <taxon>Lachnospirales</taxon>
        <taxon>Lachnospiraceae</taxon>
        <taxon>Lacrimispora</taxon>
    </lineage>
</organism>
<dbReference type="PANTHER" id="PTHR43201:SF5">
    <property type="entry name" value="MEDIUM-CHAIN ACYL-COA LIGASE ACSF2, MITOCHONDRIAL"/>
    <property type="match status" value="1"/>
</dbReference>
<evidence type="ECO:0000259" key="4">
    <source>
        <dbReference type="Pfam" id="PF13193"/>
    </source>
</evidence>
<keyword evidence="2" id="KW-0436">Ligase</keyword>
<dbReference type="GO" id="GO:0031956">
    <property type="term" value="F:medium-chain fatty acid-CoA ligase activity"/>
    <property type="evidence" value="ECO:0007669"/>
    <property type="project" value="TreeGrafter"/>
</dbReference>
<dbReference type="InterPro" id="IPR025110">
    <property type="entry name" value="AMP-bd_C"/>
</dbReference>
<dbReference type="AlphaFoldDB" id="A0A084JSJ3"/>
<dbReference type="EMBL" id="JPME01000002">
    <property type="protein sequence ID" value="KEZ91927.1"/>
    <property type="molecule type" value="Genomic_DNA"/>
</dbReference>
<protein>
    <recommendedName>
        <fullName evidence="7">AMP-binding protein</fullName>
    </recommendedName>
</protein>
<dbReference type="PROSITE" id="PS00455">
    <property type="entry name" value="AMP_BINDING"/>
    <property type="match status" value="1"/>
</dbReference>
<dbReference type="GO" id="GO:0006631">
    <property type="term" value="P:fatty acid metabolic process"/>
    <property type="evidence" value="ECO:0007669"/>
    <property type="project" value="TreeGrafter"/>
</dbReference>
<reference evidence="5 6" key="1">
    <citation type="submission" date="2014-07" db="EMBL/GenBank/DDBJ databases">
        <title>Draft genome of Clostridium celerecrescens 152B isolated from sediments associated with methane hydrate from Krishna Godavari basin.</title>
        <authorList>
            <person name="Honkalas V.S."/>
            <person name="Dabir A.P."/>
            <person name="Arora P."/>
            <person name="Dhakephalkar P.K."/>
        </authorList>
    </citation>
    <scope>NUCLEOTIDE SEQUENCE [LARGE SCALE GENOMIC DNA]</scope>
    <source>
        <strain evidence="5 6">152B</strain>
    </source>
</reference>
<sequence>MTGLLSETIGELLHKRAVLTPNGAGICYQDRCYSWKEADEISDFWAADFIRRGISRGKHVALWGINSPEWIMAYFAFMKSGAIVLPVNTCYKEQELNRVLKEGDADYLFYGKGCNNADYRPVISKAGLDCPDTFLKGIVSLDHLSCCGMGENREEEKRLLKDIEQNLSSKDTANILFTSGTSGVPKGVMLSHENMVNNSAEMVRSMHWNESDRMCLSVPLFHCFGITAGILSAVHAGAAIYINQYYKSIGVMENIQKNSCTILNGVPSMFLAMVKNSRRKEYDLSSLRSGIIAGSAIHPSDYLHICEELKMEHLQPSYGQTESSPAITITGYSDPICQKALTAGKKIPYTELRIWDEGKKRVAKTGSVGEIQSRGYHIMKGYYNKTNEAEVALDEEGWLHTGDCGYLDEHGYLYITGRKKEMIIRGGENIAPVEIENCILELPGIKDVKVIGVDAQVLQEEIAACIIMESGAEFSEERVKEHVRQNLADYKVPKYVYRFDSFPFNISGKVMVHELRQEVEKRLAKRG</sequence>
<dbReference type="Gene3D" id="3.40.50.12780">
    <property type="entry name" value="N-terminal domain of ligase-like"/>
    <property type="match status" value="1"/>
</dbReference>
<dbReference type="InterPro" id="IPR045851">
    <property type="entry name" value="AMP-bd_C_sf"/>
</dbReference>
<evidence type="ECO:0000256" key="2">
    <source>
        <dbReference type="ARBA" id="ARBA00022598"/>
    </source>
</evidence>
<evidence type="ECO:0000313" key="6">
    <source>
        <dbReference type="Proteomes" id="UP000028525"/>
    </source>
</evidence>
<evidence type="ECO:0008006" key="7">
    <source>
        <dbReference type="Google" id="ProtNLM"/>
    </source>
</evidence>
<dbReference type="SUPFAM" id="SSF56801">
    <property type="entry name" value="Acetyl-CoA synthetase-like"/>
    <property type="match status" value="1"/>
</dbReference>
<comment type="similarity">
    <text evidence="1">Belongs to the ATP-dependent AMP-binding enzyme family.</text>
</comment>
<name>A0A084JSJ3_9FIRM</name>
<evidence type="ECO:0000256" key="1">
    <source>
        <dbReference type="ARBA" id="ARBA00006432"/>
    </source>
</evidence>
<dbReference type="Pfam" id="PF13193">
    <property type="entry name" value="AMP-binding_C"/>
    <property type="match status" value="1"/>
</dbReference>
<gene>
    <name evidence="5" type="ORF">IO98_01795</name>
</gene>
<proteinExistence type="inferred from homology"/>
<dbReference type="InterPro" id="IPR042099">
    <property type="entry name" value="ANL_N_sf"/>
</dbReference>
<dbReference type="InterPro" id="IPR000873">
    <property type="entry name" value="AMP-dep_synth/lig_dom"/>
</dbReference>